<protein>
    <submittedName>
        <fullName evidence="3">Uncharacterized protein</fullName>
    </submittedName>
</protein>
<feature type="signal peptide" evidence="2">
    <location>
        <begin position="1"/>
        <end position="17"/>
    </location>
</feature>
<name>A0A9P5P6G4_9AGAR</name>
<feature type="region of interest" description="Disordered" evidence="1">
    <location>
        <begin position="238"/>
        <end position="272"/>
    </location>
</feature>
<reference evidence="3" key="1">
    <citation type="submission" date="2020-11" db="EMBL/GenBank/DDBJ databases">
        <authorList>
            <consortium name="DOE Joint Genome Institute"/>
            <person name="Ahrendt S."/>
            <person name="Riley R."/>
            <person name="Andreopoulos W."/>
            <person name="Labutti K."/>
            <person name="Pangilinan J."/>
            <person name="Ruiz-Duenas F.J."/>
            <person name="Barrasa J.M."/>
            <person name="Sanchez-Garcia M."/>
            <person name="Camarero S."/>
            <person name="Miyauchi S."/>
            <person name="Serrano A."/>
            <person name="Linde D."/>
            <person name="Babiker R."/>
            <person name="Drula E."/>
            <person name="Ayuso-Fernandez I."/>
            <person name="Pacheco R."/>
            <person name="Padilla G."/>
            <person name="Ferreira P."/>
            <person name="Barriuso J."/>
            <person name="Kellner H."/>
            <person name="Castanera R."/>
            <person name="Alfaro M."/>
            <person name="Ramirez L."/>
            <person name="Pisabarro A.G."/>
            <person name="Kuo A."/>
            <person name="Tritt A."/>
            <person name="Lipzen A."/>
            <person name="He G."/>
            <person name="Yan M."/>
            <person name="Ng V."/>
            <person name="Cullen D."/>
            <person name="Martin F."/>
            <person name="Rosso M.-N."/>
            <person name="Henrissat B."/>
            <person name="Hibbett D."/>
            <person name="Martinez A.T."/>
            <person name="Grigoriev I.V."/>
        </authorList>
    </citation>
    <scope>NUCLEOTIDE SEQUENCE</scope>
    <source>
        <strain evidence="3">AH 40177</strain>
    </source>
</reference>
<evidence type="ECO:0000313" key="3">
    <source>
        <dbReference type="EMBL" id="KAF9056842.1"/>
    </source>
</evidence>
<gene>
    <name evidence="3" type="ORF">BDP27DRAFT_1344630</name>
</gene>
<sequence>MHSAGLLFLLIASSILAAPLPKDPSRDHYEIAPGALGEPGNAFPYATVEFIGKTGEHLDPIMGASTNSKKVFTQKLTENHGIFFTISGPLLPLCVPDCFGWITRGGQDKRDTLHMGIRIGSPTSITIDGPEAHAIIGKPKSELLGRTEWERLDNRAIAIFMKPEQQEGAVHQQQPGGHVYDPQLGSSVHNQHQGVPAQPPGHQAVQLPLSHQGVPAKPPGHQAVGHLQLPLLYQEVPAHPPQKKSPVPDSMSFRTILHPNPPTHQPPGSGSA</sequence>
<keyword evidence="4" id="KW-1185">Reference proteome</keyword>
<dbReference type="AlphaFoldDB" id="A0A9P5P6G4"/>
<organism evidence="3 4">
    <name type="scientific">Rhodocollybia butyracea</name>
    <dbReference type="NCBI Taxonomy" id="206335"/>
    <lineage>
        <taxon>Eukaryota</taxon>
        <taxon>Fungi</taxon>
        <taxon>Dikarya</taxon>
        <taxon>Basidiomycota</taxon>
        <taxon>Agaricomycotina</taxon>
        <taxon>Agaricomycetes</taxon>
        <taxon>Agaricomycetidae</taxon>
        <taxon>Agaricales</taxon>
        <taxon>Marasmiineae</taxon>
        <taxon>Omphalotaceae</taxon>
        <taxon>Rhodocollybia</taxon>
    </lineage>
</organism>
<feature type="region of interest" description="Disordered" evidence="1">
    <location>
        <begin position="165"/>
        <end position="205"/>
    </location>
</feature>
<proteinExistence type="predicted"/>
<accession>A0A9P5P6G4</accession>
<evidence type="ECO:0000256" key="1">
    <source>
        <dbReference type="SAM" id="MobiDB-lite"/>
    </source>
</evidence>
<dbReference type="EMBL" id="JADNRY010000421">
    <property type="protein sequence ID" value="KAF9056842.1"/>
    <property type="molecule type" value="Genomic_DNA"/>
</dbReference>
<comment type="caution">
    <text evidence="3">The sequence shown here is derived from an EMBL/GenBank/DDBJ whole genome shotgun (WGS) entry which is preliminary data.</text>
</comment>
<keyword evidence="2" id="KW-0732">Signal</keyword>
<feature type="chain" id="PRO_5040121102" evidence="2">
    <location>
        <begin position="18"/>
        <end position="272"/>
    </location>
</feature>
<feature type="compositionally biased region" description="Polar residues" evidence="1">
    <location>
        <begin position="184"/>
        <end position="193"/>
    </location>
</feature>
<evidence type="ECO:0000256" key="2">
    <source>
        <dbReference type="SAM" id="SignalP"/>
    </source>
</evidence>
<dbReference type="Proteomes" id="UP000772434">
    <property type="component" value="Unassembled WGS sequence"/>
</dbReference>
<evidence type="ECO:0000313" key="4">
    <source>
        <dbReference type="Proteomes" id="UP000772434"/>
    </source>
</evidence>